<keyword evidence="3" id="KW-1185">Reference proteome</keyword>
<gene>
    <name evidence="2" type="ORF">ABB55_27700</name>
</gene>
<dbReference type="STRING" id="665126.ABB55_27700"/>
<dbReference type="Proteomes" id="UP000048984">
    <property type="component" value="Unassembled WGS sequence"/>
</dbReference>
<evidence type="ECO:0000313" key="2">
    <source>
        <dbReference type="EMBL" id="KPL56172.1"/>
    </source>
</evidence>
<feature type="region of interest" description="Disordered" evidence="1">
    <location>
        <begin position="152"/>
        <end position="173"/>
    </location>
</feature>
<evidence type="ECO:0008006" key="4">
    <source>
        <dbReference type="Google" id="ProtNLM"/>
    </source>
</evidence>
<evidence type="ECO:0000313" key="3">
    <source>
        <dbReference type="Proteomes" id="UP000048984"/>
    </source>
</evidence>
<name>A0A0P6VXM7_9HYPH</name>
<sequence length="173" mass="19578">MHERVLAWLSRRVAETRSPDVVIGGVESPYLLRWWLIPRNPVCNLYLHLFLRSDDDRALHDHPWWNVSWLLKGAYTEHTIAAGGVHMRTVREAGAVKARRAGTAHRIELHAGPCWTLFVTGPRLRDWGFHCPQGWRHWRDFTNPLDGGRTVGRGCADDDRGGAASPTGAGHDH</sequence>
<accession>A0A0P6VXM7</accession>
<dbReference type="EMBL" id="LJYW01000001">
    <property type="protein sequence ID" value="KPL56172.1"/>
    <property type="molecule type" value="Genomic_DNA"/>
</dbReference>
<evidence type="ECO:0000256" key="1">
    <source>
        <dbReference type="SAM" id="MobiDB-lite"/>
    </source>
</evidence>
<dbReference type="AlphaFoldDB" id="A0A0P6VXM7"/>
<dbReference type="InterPro" id="IPR011051">
    <property type="entry name" value="RmlC_Cupin_sf"/>
</dbReference>
<reference evidence="2 3" key="2">
    <citation type="submission" date="2015-10" db="EMBL/GenBank/DDBJ databases">
        <title>Draft Genome Sequence of Prosthecomicrobium hirschii ATCC 27832.</title>
        <authorList>
            <person name="Daniel J."/>
            <person name="Givan S.A."/>
            <person name="Brun Y.V."/>
            <person name="Brown P.J."/>
        </authorList>
    </citation>
    <scope>NUCLEOTIDE SEQUENCE [LARGE SCALE GENOMIC DNA]</scope>
    <source>
        <strain evidence="2 3">16</strain>
    </source>
</reference>
<proteinExistence type="predicted"/>
<dbReference type="SUPFAM" id="SSF51182">
    <property type="entry name" value="RmlC-like cupins"/>
    <property type="match status" value="1"/>
</dbReference>
<protein>
    <recommendedName>
        <fullName evidence="4">Cysteine dioxygenase</fullName>
    </recommendedName>
</protein>
<reference evidence="2 3" key="1">
    <citation type="submission" date="2015-09" db="EMBL/GenBank/DDBJ databases">
        <authorList>
            <person name="Jackson K.R."/>
            <person name="Lunt B.L."/>
            <person name="Fisher J.N.B."/>
            <person name="Gardner A.V."/>
            <person name="Bailey M.E."/>
            <person name="Deus L.M."/>
            <person name="Earl A.S."/>
            <person name="Gibby P.D."/>
            <person name="Hartmann K.A."/>
            <person name="Liu J.E."/>
            <person name="Manci A.M."/>
            <person name="Nielsen D.A."/>
            <person name="Solomon M.B."/>
            <person name="Breakwell D.P."/>
            <person name="Burnett S.H."/>
            <person name="Grose J.H."/>
        </authorList>
    </citation>
    <scope>NUCLEOTIDE SEQUENCE [LARGE SCALE GENOMIC DNA]</scope>
    <source>
        <strain evidence="2 3">16</strain>
    </source>
</reference>
<organism evidence="2 3">
    <name type="scientific">Prosthecodimorpha hirschii</name>
    <dbReference type="NCBI Taxonomy" id="665126"/>
    <lineage>
        <taxon>Bacteria</taxon>
        <taxon>Pseudomonadati</taxon>
        <taxon>Pseudomonadota</taxon>
        <taxon>Alphaproteobacteria</taxon>
        <taxon>Hyphomicrobiales</taxon>
        <taxon>Ancalomicrobiaceae</taxon>
        <taxon>Prosthecodimorpha</taxon>
    </lineage>
</organism>
<comment type="caution">
    <text evidence="2">The sequence shown here is derived from an EMBL/GenBank/DDBJ whole genome shotgun (WGS) entry which is preliminary data.</text>
</comment>